<evidence type="ECO:0000313" key="2">
    <source>
        <dbReference type="EMBL" id="MFC4675814.1"/>
    </source>
</evidence>
<dbReference type="PROSITE" id="PS50846">
    <property type="entry name" value="HMA_2"/>
    <property type="match status" value="1"/>
</dbReference>
<dbReference type="Gene3D" id="3.30.70.100">
    <property type="match status" value="1"/>
</dbReference>
<dbReference type="CDD" id="cd00371">
    <property type="entry name" value="HMA"/>
    <property type="match status" value="1"/>
</dbReference>
<comment type="caution">
    <text evidence="2">The sequence shown here is derived from an EMBL/GenBank/DDBJ whole genome shotgun (WGS) entry which is preliminary data.</text>
</comment>
<dbReference type="EMBL" id="JBHSGN010000117">
    <property type="protein sequence ID" value="MFC4675814.1"/>
    <property type="molecule type" value="Genomic_DNA"/>
</dbReference>
<evidence type="ECO:0000313" key="3">
    <source>
        <dbReference type="Proteomes" id="UP001596023"/>
    </source>
</evidence>
<dbReference type="Pfam" id="PF00403">
    <property type="entry name" value="HMA"/>
    <property type="match status" value="1"/>
</dbReference>
<dbReference type="RefSeq" id="WP_379999400.1">
    <property type="nucleotide sequence ID" value="NZ_JBHSGN010000117.1"/>
</dbReference>
<organism evidence="2 3">
    <name type="scientific">Dysgonomonas termitidis</name>
    <dbReference type="NCBI Taxonomy" id="1516126"/>
    <lineage>
        <taxon>Bacteria</taxon>
        <taxon>Pseudomonadati</taxon>
        <taxon>Bacteroidota</taxon>
        <taxon>Bacteroidia</taxon>
        <taxon>Bacteroidales</taxon>
        <taxon>Dysgonomonadaceae</taxon>
        <taxon>Dysgonomonas</taxon>
    </lineage>
</organism>
<reference evidence="3" key="1">
    <citation type="journal article" date="2019" name="Int. J. Syst. Evol. Microbiol.">
        <title>The Global Catalogue of Microorganisms (GCM) 10K type strain sequencing project: providing services to taxonomists for standard genome sequencing and annotation.</title>
        <authorList>
            <consortium name="The Broad Institute Genomics Platform"/>
            <consortium name="The Broad Institute Genome Sequencing Center for Infectious Disease"/>
            <person name="Wu L."/>
            <person name="Ma J."/>
        </authorList>
    </citation>
    <scope>NUCLEOTIDE SEQUENCE [LARGE SCALE GENOMIC DNA]</scope>
    <source>
        <strain evidence="3">CCUG 66188</strain>
    </source>
</reference>
<dbReference type="InterPro" id="IPR036163">
    <property type="entry name" value="HMA_dom_sf"/>
</dbReference>
<accession>A0ABV9L0R2</accession>
<gene>
    <name evidence="2" type="ORF">ACFO6W_19175</name>
</gene>
<keyword evidence="3" id="KW-1185">Reference proteome</keyword>
<dbReference type="SUPFAM" id="SSF55008">
    <property type="entry name" value="HMA, heavy metal-associated domain"/>
    <property type="match status" value="1"/>
</dbReference>
<feature type="domain" description="HMA" evidence="1">
    <location>
        <begin position="3"/>
        <end position="69"/>
    </location>
</feature>
<name>A0ABV9L0R2_9BACT</name>
<evidence type="ECO:0000259" key="1">
    <source>
        <dbReference type="PROSITE" id="PS50846"/>
    </source>
</evidence>
<dbReference type="Proteomes" id="UP001596023">
    <property type="component" value="Unassembled WGS sequence"/>
</dbReference>
<dbReference type="InterPro" id="IPR006121">
    <property type="entry name" value="HMA_dom"/>
</dbReference>
<sequence length="71" mass="7784">METKTFTFKTNINCGGCIAKVTPFLDEVKGISNWNVDTTNKNKVLTVVSDGITESEVIDTVQKAGFKIETI</sequence>
<protein>
    <submittedName>
        <fullName evidence="2">Heavy-metal-associated domain-containing protein</fullName>
    </submittedName>
</protein>
<proteinExistence type="predicted"/>